<evidence type="ECO:0000256" key="1">
    <source>
        <dbReference type="ARBA" id="ARBA00004196"/>
    </source>
</evidence>
<feature type="domain" description="Periplasmic binding protein" evidence="5">
    <location>
        <begin position="41"/>
        <end position="304"/>
    </location>
</feature>
<name>I8RJ45_9FIRM</name>
<dbReference type="GO" id="GO:0030246">
    <property type="term" value="F:carbohydrate binding"/>
    <property type="evidence" value="ECO:0007669"/>
    <property type="project" value="UniProtKB-ARBA"/>
</dbReference>
<dbReference type="Proteomes" id="UP000004324">
    <property type="component" value="Unassembled WGS sequence"/>
</dbReference>
<evidence type="ECO:0000313" key="7">
    <source>
        <dbReference type="Proteomes" id="UP000004324"/>
    </source>
</evidence>
<dbReference type="PATRIC" id="fig|1149862.3.peg.1120"/>
<keyword evidence="7" id="KW-1185">Reference proteome</keyword>
<dbReference type="GO" id="GO:0030313">
    <property type="term" value="C:cell envelope"/>
    <property type="evidence" value="ECO:0007669"/>
    <property type="project" value="UniProtKB-SubCell"/>
</dbReference>
<dbReference type="CDD" id="cd19970">
    <property type="entry name" value="PBP1_ABC_sugar_binding-like"/>
    <property type="match status" value="1"/>
</dbReference>
<comment type="caution">
    <text evidence="6">The sequence shown here is derived from an EMBL/GenBank/DDBJ whole genome shotgun (WGS) entry which is preliminary data.</text>
</comment>
<feature type="signal peptide" evidence="4">
    <location>
        <begin position="1"/>
        <end position="21"/>
    </location>
</feature>
<dbReference type="OrthoDB" id="9769193at2"/>
<evidence type="ECO:0000256" key="4">
    <source>
        <dbReference type="SAM" id="SignalP"/>
    </source>
</evidence>
<evidence type="ECO:0000256" key="2">
    <source>
        <dbReference type="ARBA" id="ARBA00007639"/>
    </source>
</evidence>
<dbReference type="InterPro" id="IPR025997">
    <property type="entry name" value="SBP_2_dom"/>
</dbReference>
<comment type="similarity">
    <text evidence="2">Belongs to the bacterial solute-binding protein 2 family.</text>
</comment>
<reference evidence="6 7" key="1">
    <citation type="journal article" date="2012" name="J. Bacteriol.">
        <title>Draft Genome Sequences for Two Metal-Reducing Pelosinus fermentans Strains Isolated from a Cr(VI)-Contaminated Site and for Type Strain R7.</title>
        <authorList>
            <person name="Brown S.D."/>
            <person name="Podar M."/>
            <person name="Klingeman D.M."/>
            <person name="Johnson C.M."/>
            <person name="Yang Z.K."/>
            <person name="Utturkar S.M."/>
            <person name="Land M.L."/>
            <person name="Mosher J.J."/>
            <person name="Hurt R.A.Jr."/>
            <person name="Phelps T.J."/>
            <person name="Palumbo A.V."/>
            <person name="Arkin A.P."/>
            <person name="Hazen T.C."/>
            <person name="Elias D.A."/>
        </authorList>
    </citation>
    <scope>NUCLEOTIDE SEQUENCE [LARGE SCALE GENOMIC DNA]</scope>
    <source>
        <strain evidence="6 7">B4</strain>
    </source>
</reference>
<dbReference type="EMBL" id="AKVJ01000011">
    <property type="protein sequence ID" value="EIW19978.1"/>
    <property type="molecule type" value="Genomic_DNA"/>
</dbReference>
<organism evidence="6 7">
    <name type="scientific">Pelosinus fermentans B4</name>
    <dbReference type="NCBI Taxonomy" id="1149862"/>
    <lineage>
        <taxon>Bacteria</taxon>
        <taxon>Bacillati</taxon>
        <taxon>Bacillota</taxon>
        <taxon>Negativicutes</taxon>
        <taxon>Selenomonadales</taxon>
        <taxon>Sporomusaceae</taxon>
        <taxon>Pelosinus</taxon>
    </lineage>
</organism>
<dbReference type="Pfam" id="PF13407">
    <property type="entry name" value="Peripla_BP_4"/>
    <property type="match status" value="1"/>
</dbReference>
<comment type="subcellular location">
    <subcellularLocation>
        <location evidence="1">Cell envelope</location>
    </subcellularLocation>
</comment>
<keyword evidence="3 4" id="KW-0732">Signal</keyword>
<evidence type="ECO:0000256" key="3">
    <source>
        <dbReference type="ARBA" id="ARBA00022729"/>
    </source>
</evidence>
<proteinExistence type="inferred from homology"/>
<gene>
    <name evidence="6" type="ORF">FB4_0229</name>
</gene>
<dbReference type="InterPro" id="IPR028082">
    <property type="entry name" value="Peripla_BP_I"/>
</dbReference>
<dbReference type="Gene3D" id="3.40.50.2300">
    <property type="match status" value="2"/>
</dbReference>
<feature type="chain" id="PRO_5039530652" evidence="4">
    <location>
        <begin position="22"/>
        <end position="318"/>
    </location>
</feature>
<dbReference type="PANTHER" id="PTHR46847">
    <property type="entry name" value="D-ALLOSE-BINDING PERIPLASMIC PROTEIN-RELATED"/>
    <property type="match status" value="1"/>
</dbReference>
<sequence length="318" mass="33826" precursor="true">MYKKTLAILVGVGLMASLVTGCGSSGGDKPAAKTDKKELKIGFVMKTLSNPFFISMEKGAQKAGKELGVKLEVQVGQEETSIEQQIAIVENMIVTKVDAICIAPGGSKEIVPVLKKAQDAGIPIINIDNRIDGDAAKAAGLKPIPYVGASNIDGGYLAGKYLAEQLKGKGKVAIIEGIQGVDNAEGRKNGAKKAFAEYKDIQIVASQSANWKTEEGLNVMTNILQANPDLNGVFCANDMMAFGAIQAIDGVGKSGKIIVTAYDALDQAKVYIKEGKMASTVDQKPDDQGYYGVKYAVDLINKKEVPMEYMVKLENITK</sequence>
<dbReference type="AlphaFoldDB" id="I8RJ45"/>
<evidence type="ECO:0000259" key="5">
    <source>
        <dbReference type="Pfam" id="PF13407"/>
    </source>
</evidence>
<protein>
    <submittedName>
        <fullName evidence="6">Sugar ABC transporter periplasmic sugar-binding protein</fullName>
    </submittedName>
</protein>
<accession>I8RJ45</accession>
<dbReference type="PANTHER" id="PTHR46847:SF1">
    <property type="entry name" value="D-ALLOSE-BINDING PERIPLASMIC PROTEIN-RELATED"/>
    <property type="match status" value="1"/>
</dbReference>
<dbReference type="RefSeq" id="WP_007932126.1">
    <property type="nucleotide sequence ID" value="NZ_AKVJ01000011.1"/>
</dbReference>
<dbReference type="SUPFAM" id="SSF53822">
    <property type="entry name" value="Periplasmic binding protein-like I"/>
    <property type="match status" value="1"/>
</dbReference>
<evidence type="ECO:0000313" key="6">
    <source>
        <dbReference type="EMBL" id="EIW19978.1"/>
    </source>
</evidence>
<dbReference type="PROSITE" id="PS51257">
    <property type="entry name" value="PROKAR_LIPOPROTEIN"/>
    <property type="match status" value="1"/>
</dbReference>